<dbReference type="Pfam" id="PF00583">
    <property type="entry name" value="Acetyltransf_1"/>
    <property type="match status" value="1"/>
</dbReference>
<keyword evidence="3" id="KW-1185">Reference proteome</keyword>
<dbReference type="PROSITE" id="PS51186">
    <property type="entry name" value="GNAT"/>
    <property type="match status" value="1"/>
</dbReference>
<reference evidence="2 3" key="1">
    <citation type="submission" date="2023-07" db="EMBL/GenBank/DDBJ databases">
        <authorList>
            <person name="Peeters C."/>
        </authorList>
    </citation>
    <scope>NUCLEOTIDE SEQUENCE [LARGE SCALE GENOMIC DNA]</scope>
    <source>
        <strain evidence="2 3">LMG 18101</strain>
    </source>
</reference>
<evidence type="ECO:0000313" key="2">
    <source>
        <dbReference type="EMBL" id="CAJ0817786.1"/>
    </source>
</evidence>
<dbReference type="InterPro" id="IPR000182">
    <property type="entry name" value="GNAT_dom"/>
</dbReference>
<protein>
    <recommendedName>
        <fullName evidence="1">N-acetyltransferase domain-containing protein</fullName>
    </recommendedName>
</protein>
<dbReference type="EMBL" id="CATZLL010000011">
    <property type="protein sequence ID" value="CAJ0817786.1"/>
    <property type="molecule type" value="Genomic_DNA"/>
</dbReference>
<comment type="caution">
    <text evidence="2">The sequence shown here is derived from an EMBL/GenBank/DDBJ whole genome shotgun (WGS) entry which is preliminary data.</text>
</comment>
<evidence type="ECO:0000259" key="1">
    <source>
        <dbReference type="PROSITE" id="PS51186"/>
    </source>
</evidence>
<dbReference type="Gene3D" id="3.40.630.30">
    <property type="match status" value="1"/>
</dbReference>
<accession>A0ABN9JSD9</accession>
<organism evidence="2 3">
    <name type="scientific">Ralstonia flaminis</name>
    <dbReference type="NCBI Taxonomy" id="3058597"/>
    <lineage>
        <taxon>Bacteria</taxon>
        <taxon>Pseudomonadati</taxon>
        <taxon>Pseudomonadota</taxon>
        <taxon>Betaproteobacteria</taxon>
        <taxon>Burkholderiales</taxon>
        <taxon>Burkholderiaceae</taxon>
        <taxon>Ralstonia</taxon>
    </lineage>
</organism>
<dbReference type="InterPro" id="IPR016181">
    <property type="entry name" value="Acyl_CoA_acyltransferase"/>
</dbReference>
<dbReference type="SUPFAM" id="SSF55729">
    <property type="entry name" value="Acyl-CoA N-acyltransferases (Nat)"/>
    <property type="match status" value="1"/>
</dbReference>
<evidence type="ECO:0000313" key="3">
    <source>
        <dbReference type="Proteomes" id="UP001189757"/>
    </source>
</evidence>
<dbReference type="Proteomes" id="UP001189757">
    <property type="component" value="Unassembled WGS sequence"/>
</dbReference>
<sequence length="168" mass="18736">MTSTTIQIRELHPEDSLEALTTLINRAYARVAAMGYRLAGTYQDIEHTRRRAARGVCFVAVLDGVLAGTMSACPSFPNDTCAYLTRPELAYRFQFAVAEHLQGNGIGSALRQRVDMWAREYGFTEVGTDTAEGYAERLASMAKEGFVQVDRIRWPGDDFYSVVMARPL</sequence>
<feature type="domain" description="N-acetyltransferase" evidence="1">
    <location>
        <begin position="6"/>
        <end position="168"/>
    </location>
</feature>
<name>A0ABN9JSD9_9RALS</name>
<dbReference type="RefSeq" id="WP_316681691.1">
    <property type="nucleotide sequence ID" value="NZ_CATZLL010000011.1"/>
</dbReference>
<dbReference type="CDD" id="cd04301">
    <property type="entry name" value="NAT_SF"/>
    <property type="match status" value="1"/>
</dbReference>
<gene>
    <name evidence="2" type="ORF">LMG18101_03388</name>
</gene>
<proteinExistence type="predicted"/>